<evidence type="ECO:0000256" key="1">
    <source>
        <dbReference type="SAM" id="MobiDB-lite"/>
    </source>
</evidence>
<name>A0A6J4KQW0_9ACTN</name>
<feature type="non-terminal residue" evidence="2">
    <location>
        <position position="106"/>
    </location>
</feature>
<feature type="region of interest" description="Disordered" evidence="1">
    <location>
        <begin position="1"/>
        <end position="106"/>
    </location>
</feature>
<feature type="non-terminal residue" evidence="2">
    <location>
        <position position="1"/>
    </location>
</feature>
<proteinExistence type="predicted"/>
<dbReference type="EMBL" id="CADCUE010000018">
    <property type="protein sequence ID" value="CAA9312068.1"/>
    <property type="molecule type" value="Genomic_DNA"/>
</dbReference>
<dbReference type="AlphaFoldDB" id="A0A6J4KQW0"/>
<accession>A0A6J4KQW0</accession>
<sequence length="106" mass="10530">GGPAARRPGLRPVHAACAAPGGLPAGATRSACAGRGRRGGPLPVPTGPARRQARRAPGRHAVVARGRSPRRRRRQPPVRPGRGARAGGAALLAPAARVGAATQAGV</sequence>
<evidence type="ECO:0000313" key="2">
    <source>
        <dbReference type="EMBL" id="CAA9312068.1"/>
    </source>
</evidence>
<gene>
    <name evidence="2" type="ORF">AVDCRST_MAG16-242</name>
</gene>
<feature type="compositionally biased region" description="Low complexity" evidence="1">
    <location>
        <begin position="80"/>
        <end position="106"/>
    </location>
</feature>
<feature type="compositionally biased region" description="Low complexity" evidence="1">
    <location>
        <begin position="15"/>
        <end position="34"/>
    </location>
</feature>
<organism evidence="2">
    <name type="scientific">uncultured Frankineae bacterium</name>
    <dbReference type="NCBI Taxonomy" id="437475"/>
    <lineage>
        <taxon>Bacteria</taxon>
        <taxon>Bacillati</taxon>
        <taxon>Actinomycetota</taxon>
        <taxon>Actinomycetes</taxon>
        <taxon>Frankiales</taxon>
        <taxon>environmental samples</taxon>
    </lineage>
</organism>
<feature type="compositionally biased region" description="Basic residues" evidence="1">
    <location>
        <begin position="67"/>
        <end position="76"/>
    </location>
</feature>
<reference evidence="2" key="1">
    <citation type="submission" date="2020-02" db="EMBL/GenBank/DDBJ databases">
        <authorList>
            <person name="Meier V. D."/>
        </authorList>
    </citation>
    <scope>NUCLEOTIDE SEQUENCE</scope>
    <source>
        <strain evidence="2">AVDCRST_MAG16</strain>
    </source>
</reference>
<protein>
    <submittedName>
        <fullName evidence="2">Signal peptidase</fullName>
    </submittedName>
</protein>